<dbReference type="Proteomes" id="UP000001542">
    <property type="component" value="Unassembled WGS sequence"/>
</dbReference>
<dbReference type="Pfam" id="PF07719">
    <property type="entry name" value="TPR_2"/>
    <property type="match status" value="1"/>
</dbReference>
<dbReference type="OrthoDB" id="308440at2759"/>
<dbReference type="InterPro" id="IPR011990">
    <property type="entry name" value="TPR-like_helical_dom_sf"/>
</dbReference>
<dbReference type="InParanoid" id="A2ES35"/>
<dbReference type="KEGG" id="tva:4762410"/>
<dbReference type="SUPFAM" id="SSF48452">
    <property type="entry name" value="TPR-like"/>
    <property type="match status" value="1"/>
</dbReference>
<dbReference type="RefSeq" id="XP_001316770.1">
    <property type="nucleotide sequence ID" value="XM_001316735.1"/>
</dbReference>
<dbReference type="VEuPathDB" id="TrichDB:TVAGG3_0689960"/>
<evidence type="ECO:0000256" key="1">
    <source>
        <dbReference type="ARBA" id="ARBA00022737"/>
    </source>
</evidence>
<accession>A2ES35</accession>
<dbReference type="STRING" id="5722.A2ES35"/>
<keyword evidence="1" id="KW-0677">Repeat</keyword>
<dbReference type="SMART" id="SM00028">
    <property type="entry name" value="TPR"/>
    <property type="match status" value="4"/>
</dbReference>
<dbReference type="InterPro" id="IPR013105">
    <property type="entry name" value="TPR_2"/>
</dbReference>
<dbReference type="OMA" id="SACFNSI"/>
<dbReference type="EMBL" id="DS113472">
    <property type="protein sequence ID" value="EAY04547.1"/>
    <property type="molecule type" value="Genomic_DNA"/>
</dbReference>
<keyword evidence="2 3" id="KW-0802">TPR repeat</keyword>
<dbReference type="PANTHER" id="PTHR12558">
    <property type="entry name" value="CELL DIVISION CYCLE 16,23,27"/>
    <property type="match status" value="1"/>
</dbReference>
<dbReference type="GO" id="GO:0051301">
    <property type="term" value="P:cell division"/>
    <property type="evidence" value="ECO:0000318"/>
    <property type="project" value="GO_Central"/>
</dbReference>
<dbReference type="PANTHER" id="PTHR12558:SF42">
    <property type="entry name" value="ANAPHASE-PROMOTING COMPLEX SUBUNIT 7"/>
    <property type="match status" value="1"/>
</dbReference>
<evidence type="ECO:0000256" key="3">
    <source>
        <dbReference type="PROSITE-ProRule" id="PRU00339"/>
    </source>
</evidence>
<dbReference type="PROSITE" id="PS50293">
    <property type="entry name" value="TPR_REGION"/>
    <property type="match status" value="1"/>
</dbReference>
<evidence type="ECO:0000313" key="4">
    <source>
        <dbReference type="EMBL" id="EAY04547.1"/>
    </source>
</evidence>
<feature type="repeat" description="TPR" evidence="3">
    <location>
        <begin position="444"/>
        <end position="477"/>
    </location>
</feature>
<keyword evidence="5" id="KW-1185">Reference proteome</keyword>
<dbReference type="PROSITE" id="PS50005">
    <property type="entry name" value="TPR"/>
    <property type="match status" value="1"/>
</dbReference>
<name>A2ES35_TRIV3</name>
<evidence type="ECO:0000313" key="5">
    <source>
        <dbReference type="Proteomes" id="UP000001542"/>
    </source>
</evidence>
<evidence type="ECO:0000256" key="2">
    <source>
        <dbReference type="ARBA" id="ARBA00022803"/>
    </source>
</evidence>
<reference evidence="4" key="1">
    <citation type="submission" date="2006-10" db="EMBL/GenBank/DDBJ databases">
        <authorList>
            <person name="Amadeo P."/>
            <person name="Zhao Q."/>
            <person name="Wortman J."/>
            <person name="Fraser-Liggett C."/>
            <person name="Carlton J."/>
        </authorList>
    </citation>
    <scope>NUCLEOTIDE SEQUENCE</scope>
    <source>
        <strain evidence="4">G3</strain>
    </source>
</reference>
<organism evidence="4 5">
    <name type="scientific">Trichomonas vaginalis (strain ATCC PRA-98 / G3)</name>
    <dbReference type="NCBI Taxonomy" id="412133"/>
    <lineage>
        <taxon>Eukaryota</taxon>
        <taxon>Metamonada</taxon>
        <taxon>Parabasalia</taxon>
        <taxon>Trichomonadida</taxon>
        <taxon>Trichomonadidae</taxon>
        <taxon>Trichomonas</taxon>
    </lineage>
</organism>
<sequence length="506" mass="58346">MSDEVFSPKFEDLMQLSSIGLNNSLSFWSDIHNPSNLEYLIAKANSFVNQKRFVDAIQLIESVKPENITNEQAKITFYEVLLESYYELNKFDMISGILNSQQFNEIEKSLKLNILAGKCYLRIDQTQGMGNGAFPFFFTAYSQFPYSIDIIDYLIALGFTDFQEYPGNDLFNQYVEARKNIYFCKYKAAKDILFELDKKFPKCRPILVQLCICCHMMKDDRGLELFVSQLPWNELEIIDLRADFLKSQGKEEELSNLVVDALNYNPQSANAWLAFSHLQEMKRDSNRALHITSHAINLDPKSYRAYFRQGELRFSKGDINSVKKAKESFLKAHQIHAEIYTYDALVHCEMFIGNTEAATVLSLEACQKFSDKNTPEGSMALTILAIAQGRVKPNESLELLRTALKCDGENMEALGRLVDCHCESQQFEMAIQLLQEFSDCKSIFFIYYKFAEVYTYMKQYEKALEYIDKALSLRPNNDRATELKSHIIQMIELNEEDDVGGARFIL</sequence>
<dbReference type="Gene3D" id="1.25.40.10">
    <property type="entry name" value="Tetratricopeptide repeat domain"/>
    <property type="match status" value="1"/>
</dbReference>
<dbReference type="SMR" id="A2ES35"/>
<reference evidence="4" key="2">
    <citation type="journal article" date="2007" name="Science">
        <title>Draft genome sequence of the sexually transmitted pathogen Trichomonas vaginalis.</title>
        <authorList>
            <person name="Carlton J.M."/>
            <person name="Hirt R.P."/>
            <person name="Silva J.C."/>
            <person name="Delcher A.L."/>
            <person name="Schatz M."/>
            <person name="Zhao Q."/>
            <person name="Wortman J.R."/>
            <person name="Bidwell S.L."/>
            <person name="Alsmark U.C.M."/>
            <person name="Besteiro S."/>
            <person name="Sicheritz-Ponten T."/>
            <person name="Noel C.J."/>
            <person name="Dacks J.B."/>
            <person name="Foster P.G."/>
            <person name="Simillion C."/>
            <person name="Van de Peer Y."/>
            <person name="Miranda-Saavedra D."/>
            <person name="Barton G.J."/>
            <person name="Westrop G.D."/>
            <person name="Mueller S."/>
            <person name="Dessi D."/>
            <person name="Fiori P.L."/>
            <person name="Ren Q."/>
            <person name="Paulsen I."/>
            <person name="Zhang H."/>
            <person name="Bastida-Corcuera F.D."/>
            <person name="Simoes-Barbosa A."/>
            <person name="Brown M.T."/>
            <person name="Hayes R.D."/>
            <person name="Mukherjee M."/>
            <person name="Okumura C.Y."/>
            <person name="Schneider R."/>
            <person name="Smith A.J."/>
            <person name="Vanacova S."/>
            <person name="Villalvazo M."/>
            <person name="Haas B.J."/>
            <person name="Pertea M."/>
            <person name="Feldblyum T.V."/>
            <person name="Utterback T.R."/>
            <person name="Shu C.L."/>
            <person name="Osoegawa K."/>
            <person name="de Jong P.J."/>
            <person name="Hrdy I."/>
            <person name="Horvathova L."/>
            <person name="Zubacova Z."/>
            <person name="Dolezal P."/>
            <person name="Malik S.B."/>
            <person name="Logsdon J.M. Jr."/>
            <person name="Henze K."/>
            <person name="Gupta A."/>
            <person name="Wang C.C."/>
            <person name="Dunne R.L."/>
            <person name="Upcroft J.A."/>
            <person name="Upcroft P."/>
            <person name="White O."/>
            <person name="Salzberg S.L."/>
            <person name="Tang P."/>
            <person name="Chiu C.-H."/>
            <person name="Lee Y.-S."/>
            <person name="Embley T.M."/>
            <person name="Coombs G.H."/>
            <person name="Mottram J.C."/>
            <person name="Tachezy J."/>
            <person name="Fraser-Liggett C.M."/>
            <person name="Johnson P.J."/>
        </authorList>
    </citation>
    <scope>NUCLEOTIDE SEQUENCE [LARGE SCALE GENOMIC DNA]</scope>
    <source>
        <strain evidence="4">G3</strain>
    </source>
</reference>
<protein>
    <submittedName>
        <fullName evidence="4">TPR Domain containing protein</fullName>
    </submittedName>
</protein>
<dbReference type="VEuPathDB" id="TrichDB:TVAG_244480"/>
<dbReference type="InterPro" id="IPR019734">
    <property type="entry name" value="TPR_rpt"/>
</dbReference>
<gene>
    <name evidence="4" type="ORF">TVAG_244480</name>
</gene>
<dbReference type="AlphaFoldDB" id="A2ES35"/>
<proteinExistence type="predicted"/>